<dbReference type="EMBL" id="JAJHJB010000019">
    <property type="protein sequence ID" value="MCC5466482.1"/>
    <property type="molecule type" value="Genomic_DNA"/>
</dbReference>
<protein>
    <submittedName>
        <fullName evidence="1">Uncharacterized protein</fullName>
    </submittedName>
</protein>
<evidence type="ECO:0000313" key="1">
    <source>
        <dbReference type="EMBL" id="MCC5466482.1"/>
    </source>
</evidence>
<reference evidence="1" key="1">
    <citation type="submission" date="2021-11" db="EMBL/GenBank/DDBJ databases">
        <title>Description of a new species Pelosinus isolated from the bottom sediments of Lake Baikal.</title>
        <authorList>
            <person name="Zakharyuk A."/>
        </authorList>
    </citation>
    <scope>NUCLEOTIDE SEQUENCE</scope>
    <source>
        <strain evidence="1">Bkl1</strain>
    </source>
</reference>
<sequence>MTALKLWNWFCKIGENKVGYRVKAGQPALPVKQVSERVSRSGVDTVCSRICGHENCQCGGTVRGLHCVWSYYRLDNQ</sequence>
<keyword evidence="2" id="KW-1185">Reference proteome</keyword>
<organism evidence="1 2">
    <name type="scientific">Pelosinus baikalensis</name>
    <dbReference type="NCBI Taxonomy" id="2892015"/>
    <lineage>
        <taxon>Bacteria</taxon>
        <taxon>Bacillati</taxon>
        <taxon>Bacillota</taxon>
        <taxon>Negativicutes</taxon>
        <taxon>Selenomonadales</taxon>
        <taxon>Sporomusaceae</taxon>
        <taxon>Pelosinus</taxon>
    </lineage>
</organism>
<dbReference type="Proteomes" id="UP001165492">
    <property type="component" value="Unassembled WGS sequence"/>
</dbReference>
<evidence type="ECO:0000313" key="2">
    <source>
        <dbReference type="Proteomes" id="UP001165492"/>
    </source>
</evidence>
<gene>
    <name evidence="1" type="ORF">LMF89_14080</name>
</gene>
<accession>A0ABS8HU63</accession>
<dbReference type="RefSeq" id="WP_229535627.1">
    <property type="nucleotide sequence ID" value="NZ_JAJHJB010000019.1"/>
</dbReference>
<proteinExistence type="predicted"/>
<name>A0ABS8HU63_9FIRM</name>
<comment type="caution">
    <text evidence="1">The sequence shown here is derived from an EMBL/GenBank/DDBJ whole genome shotgun (WGS) entry which is preliminary data.</text>
</comment>